<feature type="region of interest" description="Disordered" evidence="2">
    <location>
        <begin position="499"/>
        <end position="518"/>
    </location>
</feature>
<dbReference type="EMBL" id="KV907495">
    <property type="protein sequence ID" value="OOF98661.1"/>
    <property type="molecule type" value="Genomic_DNA"/>
</dbReference>
<name>A0A1R3RW08_ASPC5</name>
<keyword evidence="5" id="KW-1185">Reference proteome</keyword>
<dbReference type="OrthoDB" id="5419927at2759"/>
<dbReference type="OMA" id="PWINLIP"/>
<evidence type="ECO:0000313" key="4">
    <source>
        <dbReference type="EMBL" id="OOF98661.1"/>
    </source>
</evidence>
<evidence type="ECO:0000313" key="5">
    <source>
        <dbReference type="Proteomes" id="UP000188318"/>
    </source>
</evidence>
<dbReference type="STRING" id="602072.A0A1R3RW08"/>
<dbReference type="VEuPathDB" id="FungiDB:ASPCADRAFT_204442"/>
<sequence length="518" mass="57273">MADANQIASQNSENRGKILNAFHSIPAIILRTEEQQNQFATAQALREKAINLYSVLIRALAELIFLFGGNRSGASFKNRVKRMGKRLIAPAYTANQIDQILGTVQQSTDEFEVCRDMVKSQIAIDTYHNTTSLQSQAASIQGHTRQISAGIGELAYGVNDLNHSAKHTHVQLDGVQDQLSDLVAQVEAVRAEQYNMYQPGMDAQAALCHFLLHDFPGFWNAVTSGGIPMGQSQSFLSRMELFKCMGVSPKGSIDDTNIVLKQHSAFTPEAQAQSQQLLSSMEFSRWMQSTHAETLFVQGNYSTMGPGRVSPLSALCATLSLNLSKHSNSIVLHFFCGTHEALDDPVSGPNGLIRSLIAQLLLTRFMFNLDFINTRPFTELIESHSLFDLCHTFRQLVEQLPTTATVVCIIDGVTQFESAAWLADLLEVIHTMNQIVNNPALHPIVKLLVTTPFTQMGQTGEAILAHHRVTLRNIGGARQVMSDRSLLSNMGRLDEYRMKMQNSRGGGDSDEEDSDDEF</sequence>
<evidence type="ECO:0000259" key="3">
    <source>
        <dbReference type="Pfam" id="PF24883"/>
    </source>
</evidence>
<dbReference type="PANTHER" id="PTHR40619:SF3">
    <property type="entry name" value="FUNGAL STAND N-TERMINAL GOODBYE DOMAIN-CONTAINING PROTEIN"/>
    <property type="match status" value="1"/>
</dbReference>
<dbReference type="Pfam" id="PF24883">
    <property type="entry name" value="NPHP3_N"/>
    <property type="match status" value="1"/>
</dbReference>
<dbReference type="Proteomes" id="UP000188318">
    <property type="component" value="Unassembled WGS sequence"/>
</dbReference>
<evidence type="ECO:0000256" key="1">
    <source>
        <dbReference type="ARBA" id="ARBA00022737"/>
    </source>
</evidence>
<gene>
    <name evidence="4" type="ORF">ASPCADRAFT_204442</name>
</gene>
<dbReference type="AlphaFoldDB" id="A0A1R3RW08"/>
<proteinExistence type="predicted"/>
<dbReference type="InterPro" id="IPR056884">
    <property type="entry name" value="NPHP3-like_N"/>
</dbReference>
<protein>
    <recommendedName>
        <fullName evidence="3">Nephrocystin 3-like N-terminal domain-containing protein</fullName>
    </recommendedName>
</protein>
<reference evidence="5" key="1">
    <citation type="journal article" date="2017" name="Genome Biol.">
        <title>Comparative genomics reveals high biological diversity and specific adaptations in the industrially and medically important fungal genus Aspergillus.</title>
        <authorList>
            <person name="de Vries R.P."/>
            <person name="Riley R."/>
            <person name="Wiebenga A."/>
            <person name="Aguilar-Osorio G."/>
            <person name="Amillis S."/>
            <person name="Uchima C.A."/>
            <person name="Anderluh G."/>
            <person name="Asadollahi M."/>
            <person name="Askin M."/>
            <person name="Barry K."/>
            <person name="Battaglia E."/>
            <person name="Bayram O."/>
            <person name="Benocci T."/>
            <person name="Braus-Stromeyer S.A."/>
            <person name="Caldana C."/>
            <person name="Canovas D."/>
            <person name="Cerqueira G.C."/>
            <person name="Chen F."/>
            <person name="Chen W."/>
            <person name="Choi C."/>
            <person name="Clum A."/>
            <person name="Dos Santos R.A."/>
            <person name="Damasio A.R."/>
            <person name="Diallinas G."/>
            <person name="Emri T."/>
            <person name="Fekete E."/>
            <person name="Flipphi M."/>
            <person name="Freyberg S."/>
            <person name="Gallo A."/>
            <person name="Gournas C."/>
            <person name="Habgood R."/>
            <person name="Hainaut M."/>
            <person name="Harispe M.L."/>
            <person name="Henrissat B."/>
            <person name="Hilden K.S."/>
            <person name="Hope R."/>
            <person name="Hossain A."/>
            <person name="Karabika E."/>
            <person name="Karaffa L."/>
            <person name="Karanyi Z."/>
            <person name="Krasevec N."/>
            <person name="Kuo A."/>
            <person name="Kusch H."/>
            <person name="LaButti K."/>
            <person name="Lagendijk E.L."/>
            <person name="Lapidus A."/>
            <person name="Levasseur A."/>
            <person name="Lindquist E."/>
            <person name="Lipzen A."/>
            <person name="Logrieco A.F."/>
            <person name="MacCabe A."/>
            <person name="Maekelae M.R."/>
            <person name="Malavazi I."/>
            <person name="Melin P."/>
            <person name="Meyer V."/>
            <person name="Mielnichuk N."/>
            <person name="Miskei M."/>
            <person name="Molnar A.P."/>
            <person name="Mule G."/>
            <person name="Ngan C.Y."/>
            <person name="Orejas M."/>
            <person name="Orosz E."/>
            <person name="Ouedraogo J.P."/>
            <person name="Overkamp K.M."/>
            <person name="Park H.-S."/>
            <person name="Perrone G."/>
            <person name="Piumi F."/>
            <person name="Punt P.J."/>
            <person name="Ram A.F."/>
            <person name="Ramon A."/>
            <person name="Rauscher S."/>
            <person name="Record E."/>
            <person name="Riano-Pachon D.M."/>
            <person name="Robert V."/>
            <person name="Roehrig J."/>
            <person name="Ruller R."/>
            <person name="Salamov A."/>
            <person name="Salih N.S."/>
            <person name="Samson R.A."/>
            <person name="Sandor E."/>
            <person name="Sanguinetti M."/>
            <person name="Schuetze T."/>
            <person name="Sepcic K."/>
            <person name="Shelest E."/>
            <person name="Sherlock G."/>
            <person name="Sophianopoulou V."/>
            <person name="Squina F.M."/>
            <person name="Sun H."/>
            <person name="Susca A."/>
            <person name="Todd R.B."/>
            <person name="Tsang A."/>
            <person name="Unkles S.E."/>
            <person name="van de Wiele N."/>
            <person name="van Rossen-Uffink D."/>
            <person name="Oliveira J.V."/>
            <person name="Vesth T.C."/>
            <person name="Visser J."/>
            <person name="Yu J.-H."/>
            <person name="Zhou M."/>
            <person name="Andersen M.R."/>
            <person name="Archer D.B."/>
            <person name="Baker S.E."/>
            <person name="Benoit I."/>
            <person name="Brakhage A.A."/>
            <person name="Braus G.H."/>
            <person name="Fischer R."/>
            <person name="Frisvad J.C."/>
            <person name="Goldman G.H."/>
            <person name="Houbraken J."/>
            <person name="Oakley B."/>
            <person name="Pocsi I."/>
            <person name="Scazzocchio C."/>
            <person name="Seiboth B."/>
            <person name="vanKuyk P.A."/>
            <person name="Wortman J."/>
            <person name="Dyer P.S."/>
            <person name="Grigoriev I.V."/>
        </authorList>
    </citation>
    <scope>NUCLEOTIDE SEQUENCE [LARGE SCALE GENOMIC DNA]</scope>
    <source>
        <strain evidence="5">ITEM 5010</strain>
    </source>
</reference>
<feature type="domain" description="Nephrocystin 3-like N-terminal" evidence="3">
    <location>
        <begin position="275"/>
        <end position="432"/>
    </location>
</feature>
<keyword evidence="1" id="KW-0677">Repeat</keyword>
<evidence type="ECO:0000256" key="2">
    <source>
        <dbReference type="SAM" id="MobiDB-lite"/>
    </source>
</evidence>
<accession>A0A1R3RW08</accession>
<dbReference type="PANTHER" id="PTHR40619">
    <property type="entry name" value="FUNGAL STAND N-TERMINAL GOODBYE DOMAIN-CONTAINING PROTEIN"/>
    <property type="match status" value="1"/>
</dbReference>
<feature type="compositionally biased region" description="Acidic residues" evidence="2">
    <location>
        <begin position="508"/>
        <end position="518"/>
    </location>
</feature>
<organism evidence="4 5">
    <name type="scientific">Aspergillus carbonarius (strain ITEM 5010)</name>
    <dbReference type="NCBI Taxonomy" id="602072"/>
    <lineage>
        <taxon>Eukaryota</taxon>
        <taxon>Fungi</taxon>
        <taxon>Dikarya</taxon>
        <taxon>Ascomycota</taxon>
        <taxon>Pezizomycotina</taxon>
        <taxon>Eurotiomycetes</taxon>
        <taxon>Eurotiomycetidae</taxon>
        <taxon>Eurotiales</taxon>
        <taxon>Aspergillaceae</taxon>
        <taxon>Aspergillus</taxon>
        <taxon>Aspergillus subgen. Circumdati</taxon>
    </lineage>
</organism>